<evidence type="ECO:0000256" key="1">
    <source>
        <dbReference type="SAM" id="Phobius"/>
    </source>
</evidence>
<gene>
    <name evidence="2" type="ORF">RE474_10525</name>
</gene>
<keyword evidence="3" id="KW-1185">Reference proteome</keyword>
<feature type="transmembrane region" description="Helical" evidence="1">
    <location>
        <begin position="93"/>
        <end position="122"/>
    </location>
</feature>
<dbReference type="RefSeq" id="WP_309310326.1">
    <property type="nucleotide sequence ID" value="NZ_CP133592.1"/>
</dbReference>
<dbReference type="AlphaFoldDB" id="A0AA51UM43"/>
<keyword evidence="1" id="KW-0472">Membrane</keyword>
<dbReference type="GeneID" id="84233156"/>
<dbReference type="KEGG" id="mseb:RE474_10525"/>
<proteinExistence type="predicted"/>
<protein>
    <submittedName>
        <fullName evidence="2">Uncharacterized protein</fullName>
    </submittedName>
</protein>
<evidence type="ECO:0000313" key="3">
    <source>
        <dbReference type="Proteomes" id="UP001182908"/>
    </source>
</evidence>
<evidence type="ECO:0000313" key="2">
    <source>
        <dbReference type="EMBL" id="WMW24515.1"/>
    </source>
</evidence>
<accession>A0AA51UM43</accession>
<sequence>MAVVYNKKIKLKSIIISDADELIGKVLRERYSPGKAVEGIQFEANEYLTILKEMPKGFTDIVETIRGYRIENLEVKSNIVRKYGPIKDLSKTLFLLALLILSAYLMIRGEGIISIIGIVVLLSEH</sequence>
<keyword evidence="1" id="KW-0812">Transmembrane</keyword>
<name>A0AA51UM43_9EURY</name>
<keyword evidence="1" id="KW-1133">Transmembrane helix</keyword>
<reference evidence="2 3" key="1">
    <citation type="submission" date="2023-08" db="EMBL/GenBank/DDBJ databases">
        <title>Methanolobus mangrovi sp. nov. and Methanolobus sediminis sp. nov, two novel methylotrophic methanogens isolated from mangrove sediments in China.</title>
        <authorList>
            <person name="Zhou J."/>
        </authorList>
    </citation>
    <scope>NUCLEOTIDE SEQUENCE [LARGE SCALE GENOMIC DNA]</scope>
    <source>
        <strain evidence="2 3">FTZ6</strain>
    </source>
</reference>
<dbReference type="EMBL" id="CP133592">
    <property type="protein sequence ID" value="WMW24515.1"/>
    <property type="molecule type" value="Genomic_DNA"/>
</dbReference>
<dbReference type="Proteomes" id="UP001182908">
    <property type="component" value="Chromosome"/>
</dbReference>
<organism evidence="2 3">
    <name type="scientific">Methanolobus sediminis</name>
    <dbReference type="NCBI Taxonomy" id="3072978"/>
    <lineage>
        <taxon>Archaea</taxon>
        <taxon>Methanobacteriati</taxon>
        <taxon>Methanobacteriota</taxon>
        <taxon>Stenosarchaea group</taxon>
        <taxon>Methanomicrobia</taxon>
        <taxon>Methanosarcinales</taxon>
        <taxon>Methanosarcinaceae</taxon>
        <taxon>Methanolobus</taxon>
    </lineage>
</organism>